<dbReference type="EMBL" id="GGEC01030924">
    <property type="protein sequence ID" value="MBX11408.1"/>
    <property type="molecule type" value="Transcribed_RNA"/>
</dbReference>
<reference evidence="1" key="1">
    <citation type="submission" date="2018-02" db="EMBL/GenBank/DDBJ databases">
        <title>Rhizophora mucronata_Transcriptome.</title>
        <authorList>
            <person name="Meera S.P."/>
            <person name="Sreeshan A."/>
            <person name="Augustine A."/>
        </authorList>
    </citation>
    <scope>NUCLEOTIDE SEQUENCE</scope>
    <source>
        <tissue evidence="1">Leaf</tissue>
    </source>
</reference>
<organism evidence="1">
    <name type="scientific">Rhizophora mucronata</name>
    <name type="common">Asiatic mangrove</name>
    <dbReference type="NCBI Taxonomy" id="61149"/>
    <lineage>
        <taxon>Eukaryota</taxon>
        <taxon>Viridiplantae</taxon>
        <taxon>Streptophyta</taxon>
        <taxon>Embryophyta</taxon>
        <taxon>Tracheophyta</taxon>
        <taxon>Spermatophyta</taxon>
        <taxon>Magnoliopsida</taxon>
        <taxon>eudicotyledons</taxon>
        <taxon>Gunneridae</taxon>
        <taxon>Pentapetalae</taxon>
        <taxon>rosids</taxon>
        <taxon>fabids</taxon>
        <taxon>Malpighiales</taxon>
        <taxon>Rhizophoraceae</taxon>
        <taxon>Rhizophora</taxon>
    </lineage>
</organism>
<protein>
    <submittedName>
        <fullName evidence="1">UDP-galactose transporter</fullName>
    </submittedName>
</protein>
<name>A0A2P2L0D1_RHIMU</name>
<evidence type="ECO:0000313" key="1">
    <source>
        <dbReference type="EMBL" id="MBX11408.1"/>
    </source>
</evidence>
<accession>A0A2P2L0D1</accession>
<proteinExistence type="predicted"/>
<sequence>MAGPIVFVMPALQYVHQGAPPRPPPLLDQILIII</sequence>
<dbReference type="AlphaFoldDB" id="A0A2P2L0D1"/>